<evidence type="ECO:0000313" key="2">
    <source>
        <dbReference type="EMBL" id="KAB5608386.1"/>
    </source>
</evidence>
<gene>
    <name evidence="2" type="ORF">EHS19_01825</name>
</gene>
<proteinExistence type="predicted"/>
<keyword evidence="1" id="KW-0812">Transmembrane</keyword>
<accession>A0A5N5RM17</accession>
<dbReference type="RefSeq" id="WP_151916079.1">
    <property type="nucleotide sequence ID" value="NZ_RQSP01000003.1"/>
</dbReference>
<name>A0A5N5RM17_9BIFI</name>
<organism evidence="2 3">
    <name type="scientific">Bifidobacterium jacchi</name>
    <dbReference type="NCBI Taxonomy" id="2490545"/>
    <lineage>
        <taxon>Bacteria</taxon>
        <taxon>Bacillati</taxon>
        <taxon>Actinomycetota</taxon>
        <taxon>Actinomycetes</taxon>
        <taxon>Bifidobacteriales</taxon>
        <taxon>Bifidobacteriaceae</taxon>
        <taxon>Bifidobacterium</taxon>
    </lineage>
</organism>
<dbReference type="AlphaFoldDB" id="A0A5N5RM17"/>
<keyword evidence="1" id="KW-0472">Membrane</keyword>
<sequence>MITASYRHRGHHIRRGPWADQTQLEGSPAGLPYVHHKAHGPRPSFVERYPYLTGLTLLLAFAGSVGWLFTHQGCAHPVGNLIAVMIMVGAGTLLLLPVACARLAPLVGAR</sequence>
<dbReference type="OrthoDB" id="3240540at2"/>
<evidence type="ECO:0000313" key="3">
    <source>
        <dbReference type="Proteomes" id="UP000326336"/>
    </source>
</evidence>
<dbReference type="EMBL" id="RQSP01000003">
    <property type="protein sequence ID" value="KAB5608386.1"/>
    <property type="molecule type" value="Genomic_DNA"/>
</dbReference>
<feature type="transmembrane region" description="Helical" evidence="1">
    <location>
        <begin position="81"/>
        <end position="104"/>
    </location>
</feature>
<keyword evidence="3" id="KW-1185">Reference proteome</keyword>
<comment type="caution">
    <text evidence="2">The sequence shown here is derived from an EMBL/GenBank/DDBJ whole genome shotgun (WGS) entry which is preliminary data.</text>
</comment>
<keyword evidence="1" id="KW-1133">Transmembrane helix</keyword>
<dbReference type="Proteomes" id="UP000326336">
    <property type="component" value="Unassembled WGS sequence"/>
</dbReference>
<feature type="transmembrane region" description="Helical" evidence="1">
    <location>
        <begin position="49"/>
        <end position="69"/>
    </location>
</feature>
<reference evidence="2 3" key="1">
    <citation type="journal article" date="2019" name="Int. J. Syst. Evol. Microbiol.">
        <title>Bifidobacterium jacchi sp. nov., isolated from the faeces of a baby common marmoset (Callithrix jacchus).</title>
        <authorList>
            <person name="Modesto M."/>
            <person name="Watanabe K."/>
            <person name="Arita M."/>
            <person name="Satti M."/>
            <person name="Oki K."/>
            <person name="Sciavilla P."/>
            <person name="Patavino C."/>
            <person name="Camma C."/>
            <person name="Michelini S."/>
            <person name="Sgorbati B."/>
            <person name="Mattarelli P."/>
        </authorList>
    </citation>
    <scope>NUCLEOTIDE SEQUENCE [LARGE SCALE GENOMIC DNA]</scope>
    <source>
        <strain evidence="2 3">MRM 9.3</strain>
    </source>
</reference>
<protein>
    <submittedName>
        <fullName evidence="2">Uncharacterized protein</fullName>
    </submittedName>
</protein>
<evidence type="ECO:0000256" key="1">
    <source>
        <dbReference type="SAM" id="Phobius"/>
    </source>
</evidence>